<name>A0A1G1XPE3_9BACT</name>
<gene>
    <name evidence="1" type="ORF">A2Y82_05175</name>
</gene>
<sequence length="65" mass="7435">MSAQRQDESESKQRCLGWCEGKNRIVEGTHYCRGCNEKRLKISRSHHLLSFATKAKSSFKAPPLL</sequence>
<protein>
    <submittedName>
        <fullName evidence="1">Uncharacterized protein</fullName>
    </submittedName>
</protein>
<organism evidence="1 2">
    <name type="scientific">Candidatus Buchananbacteria bacterium RBG_13_36_9</name>
    <dbReference type="NCBI Taxonomy" id="1797530"/>
    <lineage>
        <taxon>Bacteria</taxon>
        <taxon>Candidatus Buchananiibacteriota</taxon>
    </lineage>
</organism>
<comment type="caution">
    <text evidence="1">The sequence shown here is derived from an EMBL/GenBank/DDBJ whole genome shotgun (WGS) entry which is preliminary data.</text>
</comment>
<evidence type="ECO:0000313" key="1">
    <source>
        <dbReference type="EMBL" id="OGY41949.1"/>
    </source>
</evidence>
<evidence type="ECO:0000313" key="2">
    <source>
        <dbReference type="Proteomes" id="UP000176498"/>
    </source>
</evidence>
<accession>A0A1G1XPE3</accession>
<proteinExistence type="predicted"/>
<dbReference type="AlphaFoldDB" id="A0A1G1XPE3"/>
<dbReference type="EMBL" id="MHHZ01000011">
    <property type="protein sequence ID" value="OGY41949.1"/>
    <property type="molecule type" value="Genomic_DNA"/>
</dbReference>
<dbReference type="Proteomes" id="UP000176498">
    <property type="component" value="Unassembled WGS sequence"/>
</dbReference>
<reference evidence="1 2" key="1">
    <citation type="journal article" date="2016" name="Nat. Commun.">
        <title>Thousands of microbial genomes shed light on interconnected biogeochemical processes in an aquifer system.</title>
        <authorList>
            <person name="Anantharaman K."/>
            <person name="Brown C.T."/>
            <person name="Hug L.A."/>
            <person name="Sharon I."/>
            <person name="Castelle C.J."/>
            <person name="Probst A.J."/>
            <person name="Thomas B.C."/>
            <person name="Singh A."/>
            <person name="Wilkins M.J."/>
            <person name="Karaoz U."/>
            <person name="Brodie E.L."/>
            <person name="Williams K.H."/>
            <person name="Hubbard S.S."/>
            <person name="Banfield J.F."/>
        </authorList>
    </citation>
    <scope>NUCLEOTIDE SEQUENCE [LARGE SCALE GENOMIC DNA]</scope>
</reference>